<reference evidence="1 2" key="1">
    <citation type="submission" date="2024-06" db="EMBL/GenBank/DDBJ databases">
        <title>Genomic Encyclopedia of Type Strains, Phase IV (KMG-IV): sequencing the most valuable type-strain genomes for metagenomic binning, comparative biology and taxonomic classification.</title>
        <authorList>
            <person name="Goeker M."/>
        </authorList>
    </citation>
    <scope>NUCLEOTIDE SEQUENCE [LARGE SCALE GENOMIC DNA]</scope>
    <source>
        <strain evidence="1 2">DSM 27865</strain>
    </source>
</reference>
<dbReference type="EMBL" id="JBEPML010000002">
    <property type="protein sequence ID" value="MET3790710.1"/>
    <property type="molecule type" value="Genomic_DNA"/>
</dbReference>
<organism evidence="1 2">
    <name type="scientific">Aquamicrobium terrae</name>
    <dbReference type="NCBI Taxonomy" id="1324945"/>
    <lineage>
        <taxon>Bacteria</taxon>
        <taxon>Pseudomonadati</taxon>
        <taxon>Pseudomonadota</taxon>
        <taxon>Alphaproteobacteria</taxon>
        <taxon>Hyphomicrobiales</taxon>
        <taxon>Phyllobacteriaceae</taxon>
        <taxon>Aquamicrobium</taxon>
    </lineage>
</organism>
<dbReference type="Proteomes" id="UP001549076">
    <property type="component" value="Unassembled WGS sequence"/>
</dbReference>
<sequence length="122" mass="13672">MITSFVLQRAPARYNMVGQRLPDSLHDTDQVISPGLVRRLQRYALGRLQQDAGFRVRDWRCEVYTMDGDTPRSERFYCVEFTNERGGMLGVQGIAIGRGGHPCLDHGICVEEGRDAITGSAE</sequence>
<accession>A0ABV2MV93</accession>
<comment type="caution">
    <text evidence="1">The sequence shown here is derived from an EMBL/GenBank/DDBJ whole genome shotgun (WGS) entry which is preliminary data.</text>
</comment>
<evidence type="ECO:0000313" key="1">
    <source>
        <dbReference type="EMBL" id="MET3790710.1"/>
    </source>
</evidence>
<name>A0ABV2MV93_9HYPH</name>
<gene>
    <name evidence="1" type="ORF">ABID37_000901</name>
</gene>
<protein>
    <submittedName>
        <fullName evidence="1">Uncharacterized protein</fullName>
    </submittedName>
</protein>
<proteinExistence type="predicted"/>
<keyword evidence="2" id="KW-1185">Reference proteome</keyword>
<evidence type="ECO:0000313" key="2">
    <source>
        <dbReference type="Proteomes" id="UP001549076"/>
    </source>
</evidence>